<dbReference type="Gene3D" id="3.40.50.150">
    <property type="entry name" value="Vaccinia Virus protein VP39"/>
    <property type="match status" value="1"/>
</dbReference>
<dbReference type="PIRSF" id="PIRSF036758">
    <property type="entry name" value="Aden_M_ParB"/>
    <property type="match status" value="1"/>
</dbReference>
<accession>A0A212JFX4</accession>
<keyword evidence="3" id="KW-0808">Transferase</keyword>
<dbReference type="InterPro" id="IPR029063">
    <property type="entry name" value="SAM-dependent_MTases_sf"/>
</dbReference>
<organism evidence="7">
    <name type="scientific">uncultured Dysgonomonas sp</name>
    <dbReference type="NCBI Taxonomy" id="206096"/>
    <lineage>
        <taxon>Bacteria</taxon>
        <taxon>Pseudomonadati</taxon>
        <taxon>Bacteroidota</taxon>
        <taxon>Bacteroidia</taxon>
        <taxon>Bacteroidales</taxon>
        <taxon>Dysgonomonadaceae</taxon>
        <taxon>Dysgonomonas</taxon>
        <taxon>environmental samples</taxon>
    </lineage>
</organism>
<evidence type="ECO:0000256" key="4">
    <source>
        <dbReference type="ARBA" id="ARBA00022691"/>
    </source>
</evidence>
<dbReference type="InterPro" id="IPR036086">
    <property type="entry name" value="ParB/Sulfiredoxin_sf"/>
</dbReference>
<dbReference type="GO" id="GO:0032259">
    <property type="term" value="P:methylation"/>
    <property type="evidence" value="ECO:0007669"/>
    <property type="project" value="UniProtKB-KW"/>
</dbReference>
<dbReference type="EC" id="2.1.1.72" evidence="1"/>
<evidence type="ECO:0000256" key="3">
    <source>
        <dbReference type="ARBA" id="ARBA00022679"/>
    </source>
</evidence>
<evidence type="ECO:0000313" key="7">
    <source>
        <dbReference type="EMBL" id="SBV98343.1"/>
    </source>
</evidence>
<reference evidence="7" key="1">
    <citation type="submission" date="2016-04" db="EMBL/GenBank/DDBJ databases">
        <authorList>
            <person name="Evans L.H."/>
            <person name="Alamgir A."/>
            <person name="Owens N."/>
            <person name="Weber N.D."/>
            <person name="Virtaneva K."/>
            <person name="Barbian K."/>
            <person name="Babar A."/>
            <person name="Rosenke K."/>
        </authorList>
    </citation>
    <scope>NUCLEOTIDE SEQUENCE</scope>
    <source>
        <strain evidence="7">86-1</strain>
    </source>
</reference>
<dbReference type="InterPro" id="IPR002941">
    <property type="entry name" value="DNA_methylase_N4/N6"/>
</dbReference>
<evidence type="ECO:0000256" key="5">
    <source>
        <dbReference type="ARBA" id="ARBA00047942"/>
    </source>
</evidence>
<dbReference type="EMBL" id="FLUM01000001">
    <property type="protein sequence ID" value="SBV98343.1"/>
    <property type="molecule type" value="Genomic_DNA"/>
</dbReference>
<feature type="domain" description="DNA methylase N-4/N-6" evidence="6">
    <location>
        <begin position="197"/>
        <end position="438"/>
    </location>
</feature>
<proteinExistence type="predicted"/>
<dbReference type="PRINTS" id="PR00506">
    <property type="entry name" value="D21N6MTFRASE"/>
</dbReference>
<comment type="catalytic activity">
    <reaction evidence="5">
        <text>a 2'-deoxyadenosine in DNA + S-adenosyl-L-methionine = an N(6)-methyl-2'-deoxyadenosine in DNA + S-adenosyl-L-homocysteine + H(+)</text>
        <dbReference type="Rhea" id="RHEA:15197"/>
        <dbReference type="Rhea" id="RHEA-COMP:12418"/>
        <dbReference type="Rhea" id="RHEA-COMP:12419"/>
        <dbReference type="ChEBI" id="CHEBI:15378"/>
        <dbReference type="ChEBI" id="CHEBI:57856"/>
        <dbReference type="ChEBI" id="CHEBI:59789"/>
        <dbReference type="ChEBI" id="CHEBI:90615"/>
        <dbReference type="ChEBI" id="CHEBI:90616"/>
        <dbReference type="EC" id="2.1.1.72"/>
    </reaction>
</comment>
<dbReference type="GO" id="GO:0008170">
    <property type="term" value="F:N-methyltransferase activity"/>
    <property type="evidence" value="ECO:0007669"/>
    <property type="project" value="InterPro"/>
</dbReference>
<name>A0A212JFX4_9BACT</name>
<dbReference type="InterPro" id="IPR015840">
    <property type="entry name" value="DNA_MeTrfase_ParB"/>
</dbReference>
<dbReference type="SUPFAM" id="SSF53335">
    <property type="entry name" value="S-adenosyl-L-methionine-dependent methyltransferases"/>
    <property type="match status" value="1"/>
</dbReference>
<evidence type="ECO:0000256" key="2">
    <source>
        <dbReference type="ARBA" id="ARBA00022603"/>
    </source>
</evidence>
<sequence>MNQLKWTTERRRVRDLIPSDYNPRLKDEKGQTVLEESMDAFGLVDTPVINQDNALISGHRRLEYYIERNRIDEEIDVRVPSRMLTEDEVKRYMLLANTHAGKWDLVKLEEEFGDIYKDIMVNELPSIEDTALPSAEQVTRSKDAEREIIEDEFNDLPPKNPITQVDDLYELGVHRLICGDSTDMNVIGRLMAGLLAHMVFTDPPYNLAPEQFSGFGKNEAQTFAMGVGEMSEEQFIEFLKKSFLVLIRHSVKGSIHYVCMDWKHVLEIRAAGKVYSEYKNMIVWNKTNGGMGSFYRSKHELVFMFQNKEVLPEEILDARITDIEQTGYESHHELIFVFKSGRERNVNNFMLGQTGRYRTNVWDYPGASSFNKTADVSTKDHPTPKPVKLVADAIMDCSLIGHIILDIFSGSGTTIIAADQTERIAYVADLDPGYCDLNVRRYIRYCRNAGKPCVVKKNGVVLTKEQLKEYELQ</sequence>
<evidence type="ECO:0000259" key="6">
    <source>
        <dbReference type="Pfam" id="PF01555"/>
    </source>
</evidence>
<dbReference type="RefSeq" id="WP_296940742.1">
    <property type="nucleotide sequence ID" value="NZ_LT599032.1"/>
</dbReference>
<dbReference type="Pfam" id="PF01555">
    <property type="entry name" value="N6_N4_Mtase"/>
    <property type="match status" value="1"/>
</dbReference>
<keyword evidence="4" id="KW-0949">S-adenosyl-L-methionine</keyword>
<dbReference type="GO" id="GO:0009007">
    <property type="term" value="F:site-specific DNA-methyltransferase (adenine-specific) activity"/>
    <property type="evidence" value="ECO:0007669"/>
    <property type="project" value="UniProtKB-EC"/>
</dbReference>
<gene>
    <name evidence="7" type="ORF">KL86DYS1_12147</name>
</gene>
<dbReference type="SUPFAM" id="SSF110849">
    <property type="entry name" value="ParB/Sulfiredoxin"/>
    <property type="match status" value="1"/>
</dbReference>
<keyword evidence="2" id="KW-0489">Methyltransferase</keyword>
<protein>
    <recommendedName>
        <fullName evidence="1">site-specific DNA-methyltransferase (adenine-specific)</fullName>
        <ecNumber evidence="1">2.1.1.72</ecNumber>
    </recommendedName>
</protein>
<evidence type="ECO:0000256" key="1">
    <source>
        <dbReference type="ARBA" id="ARBA00011900"/>
    </source>
</evidence>
<dbReference type="InterPro" id="IPR002295">
    <property type="entry name" value="N4/N6-MTase_EcoPI_Mod-like"/>
</dbReference>
<dbReference type="GO" id="GO:0003677">
    <property type="term" value="F:DNA binding"/>
    <property type="evidence" value="ECO:0007669"/>
    <property type="project" value="InterPro"/>
</dbReference>
<dbReference type="AlphaFoldDB" id="A0A212JFX4"/>